<accession>A0A2X0P6B0</accession>
<evidence type="ECO:0000313" key="1">
    <source>
        <dbReference type="EMBL" id="SGY48116.1"/>
    </source>
</evidence>
<keyword evidence="2" id="KW-1185">Reference proteome</keyword>
<name>A0A2X0P6B0_9BASI</name>
<dbReference type="AlphaFoldDB" id="A0A2X0P6B0"/>
<dbReference type="Proteomes" id="UP000249464">
    <property type="component" value="Unassembled WGS sequence"/>
</dbReference>
<evidence type="ECO:0000313" key="2">
    <source>
        <dbReference type="Proteomes" id="UP000249464"/>
    </source>
</evidence>
<protein>
    <submittedName>
        <fullName evidence="1">BQ5605_C001g00615 protein</fullName>
    </submittedName>
</protein>
<gene>
    <name evidence="1" type="primary">BQ5605_C001g00615</name>
    <name evidence="1" type="ORF">BQ5605_C001G00615</name>
</gene>
<sequence length="139" mass="14630">MGRPSSWALDRFINKTPATPSVNCEALPPVVVPLPHWGKAGRILLNPSAVESGRMPSSSLTRTGTRLALGAPSAEGVEGACRAVMGMISSAKMPDFWALPARWCEAAASSSILLRGTLRSLETFSEVHPIGCWQSAATG</sequence>
<organism evidence="1 2">
    <name type="scientific">Microbotryum silenes-dioicae</name>
    <dbReference type="NCBI Taxonomy" id="796604"/>
    <lineage>
        <taxon>Eukaryota</taxon>
        <taxon>Fungi</taxon>
        <taxon>Dikarya</taxon>
        <taxon>Basidiomycota</taxon>
        <taxon>Pucciniomycotina</taxon>
        <taxon>Microbotryomycetes</taxon>
        <taxon>Microbotryales</taxon>
        <taxon>Microbotryaceae</taxon>
        <taxon>Microbotryum</taxon>
    </lineage>
</organism>
<reference evidence="1 2" key="1">
    <citation type="submission" date="2016-11" db="EMBL/GenBank/DDBJ databases">
        <authorList>
            <person name="Jaros S."/>
            <person name="Januszkiewicz K."/>
            <person name="Wedrychowicz H."/>
        </authorList>
    </citation>
    <scope>NUCLEOTIDE SEQUENCE [LARGE SCALE GENOMIC DNA]</scope>
</reference>
<dbReference type="EMBL" id="FQNC01000043">
    <property type="protein sequence ID" value="SGY48116.1"/>
    <property type="molecule type" value="Genomic_DNA"/>
</dbReference>
<proteinExistence type="predicted"/>